<proteinExistence type="predicted"/>
<name>A0A6M8HTA3_9PROT</name>
<sequence length="55" mass="5947">MTDTPAHDWLLPRLQQMLIEAEQAGIDRSVAVAVLTDLITGTGFNPTHLSSDIDA</sequence>
<dbReference type="KEGG" id="lck:HN018_17560"/>
<organism evidence="1 2">
    <name type="scientific">Lichenicola cladoniae</name>
    <dbReference type="NCBI Taxonomy" id="1484109"/>
    <lineage>
        <taxon>Bacteria</taxon>
        <taxon>Pseudomonadati</taxon>
        <taxon>Pseudomonadota</taxon>
        <taxon>Alphaproteobacteria</taxon>
        <taxon>Acetobacterales</taxon>
        <taxon>Acetobacteraceae</taxon>
        <taxon>Lichenicola</taxon>
    </lineage>
</organism>
<dbReference type="RefSeq" id="WP_171832874.1">
    <property type="nucleotide sequence ID" value="NZ_CP053708.1"/>
</dbReference>
<reference evidence="1 2" key="1">
    <citation type="journal article" date="2014" name="World J. Microbiol. Biotechnol.">
        <title>Biodiversity and physiological characteristics of Antarctic and Arctic lichens-associated bacteria.</title>
        <authorList>
            <person name="Lee Y.M."/>
            <person name="Kim E.H."/>
            <person name="Lee H.K."/>
            <person name="Hong S.G."/>
        </authorList>
    </citation>
    <scope>NUCLEOTIDE SEQUENCE [LARGE SCALE GENOMIC DNA]</scope>
    <source>
        <strain evidence="1 2">PAMC 26569</strain>
    </source>
</reference>
<dbReference type="Proteomes" id="UP000500767">
    <property type="component" value="Chromosome"/>
</dbReference>
<dbReference type="EMBL" id="CP053708">
    <property type="protein sequence ID" value="QKE91598.1"/>
    <property type="molecule type" value="Genomic_DNA"/>
</dbReference>
<protein>
    <submittedName>
        <fullName evidence="1">Uncharacterized protein</fullName>
    </submittedName>
</protein>
<evidence type="ECO:0000313" key="2">
    <source>
        <dbReference type="Proteomes" id="UP000500767"/>
    </source>
</evidence>
<dbReference type="AlphaFoldDB" id="A0A6M8HTA3"/>
<evidence type="ECO:0000313" key="1">
    <source>
        <dbReference type="EMBL" id="QKE91598.1"/>
    </source>
</evidence>
<gene>
    <name evidence="1" type="ORF">HN018_17560</name>
</gene>
<accession>A0A6M8HTA3</accession>
<keyword evidence="2" id="KW-1185">Reference proteome</keyword>